<dbReference type="AlphaFoldDB" id="A0A4R7UDD3"/>
<comment type="caution">
    <text evidence="1">The sequence shown here is derived from an EMBL/GenBank/DDBJ whole genome shotgun (WGS) entry which is preliminary data.</text>
</comment>
<evidence type="ECO:0000313" key="1">
    <source>
        <dbReference type="EMBL" id="TDV24477.1"/>
    </source>
</evidence>
<accession>A0A4R7UDD3</accession>
<evidence type="ECO:0000313" key="2">
    <source>
        <dbReference type="Proteomes" id="UP000295757"/>
    </source>
</evidence>
<name>A0A4R7UDD3_9BACT</name>
<organism evidence="1 2">
    <name type="scientific">Mycoplasmopsis mustelae</name>
    <dbReference type="NCBI Taxonomy" id="171289"/>
    <lineage>
        <taxon>Bacteria</taxon>
        <taxon>Bacillati</taxon>
        <taxon>Mycoplasmatota</taxon>
        <taxon>Mycoplasmoidales</taxon>
        <taxon>Metamycoplasmataceae</taxon>
        <taxon>Mycoplasmopsis</taxon>
    </lineage>
</organism>
<dbReference type="EMBL" id="SOCN01000001">
    <property type="protein sequence ID" value="TDV24477.1"/>
    <property type="molecule type" value="Genomic_DNA"/>
</dbReference>
<proteinExistence type="predicted"/>
<keyword evidence="2" id="KW-1185">Reference proteome</keyword>
<dbReference type="RefSeq" id="WP_134110804.1">
    <property type="nucleotide sequence ID" value="NZ_SOCN01000001.1"/>
</dbReference>
<protein>
    <submittedName>
        <fullName evidence="1">Uncharacterized protein</fullName>
    </submittedName>
</protein>
<dbReference type="Proteomes" id="UP000295757">
    <property type="component" value="Unassembled WGS sequence"/>
</dbReference>
<sequence>MWTISTIQSYHSENYDSKINYVNNIYYNIRNEIIKPHYKFEFSFEIISTGDLEKPTLFVFNKTVPKPFEWRKYILDVVINDELVQSFGPNDNEFRILPVKKEQNREIHLIFKDQKTNKMLQRTSIYENNITKDSVNNFVIDSNVSQVKIPFSTIVNFHADGSFNKYVRYWNLYLYINPLTNEKSLKTALSISLFADNTYNSKVHRYIPDANKFNISKYSYSAAFNDDKREEKFELSYFKENKAKTTKFNFEFIESKSDVDSNLIQLQDNSVKVNKKFNGILTSKFLINTNFGTFIINRNQNFTKAEKPSKADSLVIQELEIKDLETLKKRNFKYQIILEKVADLNLFKLSQWIKLKRKSDEENS</sequence>
<reference evidence="1 2" key="1">
    <citation type="submission" date="2019-03" db="EMBL/GenBank/DDBJ databases">
        <title>Genomic Encyclopedia of Archaeal and Bacterial Type Strains, Phase II (KMG-II): from individual species to whole genera.</title>
        <authorList>
            <person name="Goeker M."/>
        </authorList>
    </citation>
    <scope>NUCLEOTIDE SEQUENCE [LARGE SCALE GENOMIC DNA]</scope>
    <source>
        <strain evidence="1 2">ATCC 35214</strain>
    </source>
</reference>
<gene>
    <name evidence="1" type="ORF">BCF59_0449</name>
</gene>